<keyword evidence="18" id="KW-1185">Reference proteome</keyword>
<keyword evidence="11" id="KW-0333">Golgi apparatus</keyword>
<dbReference type="Proteomes" id="UP000663842">
    <property type="component" value="Unassembled WGS sequence"/>
</dbReference>
<feature type="domain" description="Fucosyltransferase C-terminal" evidence="12">
    <location>
        <begin position="225"/>
        <end position="407"/>
    </location>
</feature>
<comment type="caution">
    <text evidence="16">The sequence shown here is derived from an EMBL/GenBank/DDBJ whole genome shotgun (WGS) entry which is preliminary data.</text>
</comment>
<dbReference type="Proteomes" id="UP000663866">
    <property type="component" value="Unassembled WGS sequence"/>
</dbReference>
<protein>
    <recommendedName>
        <fullName evidence="11">Fucosyltransferase</fullName>
        <ecNumber evidence="11">2.4.1.-</ecNumber>
    </recommendedName>
</protein>
<feature type="domain" description="Fucosyltransferase N-terminal" evidence="13">
    <location>
        <begin position="96"/>
        <end position="198"/>
    </location>
</feature>
<evidence type="ECO:0000259" key="12">
    <source>
        <dbReference type="Pfam" id="PF00852"/>
    </source>
</evidence>
<dbReference type="InterPro" id="IPR055270">
    <property type="entry name" value="Glyco_tran_10_C"/>
</dbReference>
<evidence type="ECO:0000256" key="2">
    <source>
        <dbReference type="ARBA" id="ARBA00008919"/>
    </source>
</evidence>
<dbReference type="EMBL" id="CAJNRF010005406">
    <property type="protein sequence ID" value="CAF2070737.1"/>
    <property type="molecule type" value="Genomic_DNA"/>
</dbReference>
<dbReference type="PANTHER" id="PTHR11929:SF226">
    <property type="entry name" value="ATP-DEPENDENT DNA HELICASE-RELATED"/>
    <property type="match status" value="1"/>
</dbReference>
<dbReference type="SUPFAM" id="SSF53756">
    <property type="entry name" value="UDP-Glycosyltransferase/glycogen phosphorylase"/>
    <property type="match status" value="1"/>
</dbReference>
<dbReference type="InterPro" id="IPR031481">
    <property type="entry name" value="Glyco_tran_10_N"/>
</dbReference>
<name>A0A820ETF7_9BILA</name>
<keyword evidence="7" id="KW-1133">Transmembrane helix</keyword>
<dbReference type="Pfam" id="PF00852">
    <property type="entry name" value="Glyco_transf_10"/>
    <property type="match status" value="1"/>
</dbReference>
<accession>A0A820ETF7</accession>
<keyword evidence="8" id="KW-0472">Membrane</keyword>
<evidence type="ECO:0000256" key="5">
    <source>
        <dbReference type="ARBA" id="ARBA00022692"/>
    </source>
</evidence>
<gene>
    <name evidence="15" type="ORF">OVN521_LOCUS27486</name>
    <name evidence="16" type="ORF">UXM345_LOCUS30795</name>
    <name evidence="14" type="ORF">WKI299_LOCUS14110</name>
</gene>
<keyword evidence="9" id="KW-0325">Glycoprotein</keyword>
<evidence type="ECO:0000256" key="3">
    <source>
        <dbReference type="ARBA" id="ARBA00022676"/>
    </source>
</evidence>
<evidence type="ECO:0000256" key="8">
    <source>
        <dbReference type="ARBA" id="ARBA00023136"/>
    </source>
</evidence>
<keyword evidence="3 11" id="KW-0328">Glycosyltransferase</keyword>
<dbReference type="EMBL" id="CAJOBF010008272">
    <property type="protein sequence ID" value="CAF4252147.1"/>
    <property type="molecule type" value="Genomic_DNA"/>
</dbReference>
<dbReference type="Pfam" id="PF17039">
    <property type="entry name" value="Glyco_tran_10_N"/>
    <property type="match status" value="1"/>
</dbReference>
<comment type="pathway">
    <text evidence="1">Protein modification; protein glycosylation.</text>
</comment>
<evidence type="ECO:0000256" key="4">
    <source>
        <dbReference type="ARBA" id="ARBA00022679"/>
    </source>
</evidence>
<dbReference type="InterPro" id="IPR001503">
    <property type="entry name" value="Glyco_trans_10"/>
</dbReference>
<comment type="subcellular location">
    <subcellularLocation>
        <location evidence="10">Endomembrane system</location>
        <topology evidence="10">Single-pass type II membrane protein</topology>
    </subcellularLocation>
    <subcellularLocation>
        <location evidence="11">Golgi apparatus</location>
        <location evidence="11">Golgi stack membrane</location>
        <topology evidence="11">Single-pass type II membrane protein</topology>
    </subcellularLocation>
</comment>
<evidence type="ECO:0000259" key="13">
    <source>
        <dbReference type="Pfam" id="PF17039"/>
    </source>
</evidence>
<dbReference type="EMBL" id="CAJOBG010007614">
    <property type="protein sequence ID" value="CAF4221855.1"/>
    <property type="molecule type" value="Genomic_DNA"/>
</dbReference>
<dbReference type="GO" id="GO:0032580">
    <property type="term" value="C:Golgi cisterna membrane"/>
    <property type="evidence" value="ECO:0007669"/>
    <property type="project" value="UniProtKB-SubCell"/>
</dbReference>
<dbReference type="EC" id="2.4.1.-" evidence="11"/>
<evidence type="ECO:0000256" key="6">
    <source>
        <dbReference type="ARBA" id="ARBA00022968"/>
    </source>
</evidence>
<reference evidence="16" key="1">
    <citation type="submission" date="2021-02" db="EMBL/GenBank/DDBJ databases">
        <authorList>
            <person name="Nowell W R."/>
        </authorList>
    </citation>
    <scope>NUCLEOTIDE SEQUENCE</scope>
</reference>
<keyword evidence="6" id="KW-0735">Signal-anchor</keyword>
<organism evidence="16 17">
    <name type="scientific">Rotaria magnacalcarata</name>
    <dbReference type="NCBI Taxonomy" id="392030"/>
    <lineage>
        <taxon>Eukaryota</taxon>
        <taxon>Metazoa</taxon>
        <taxon>Spiralia</taxon>
        <taxon>Gnathifera</taxon>
        <taxon>Rotifera</taxon>
        <taxon>Eurotatoria</taxon>
        <taxon>Bdelloidea</taxon>
        <taxon>Philodinida</taxon>
        <taxon>Philodinidae</taxon>
        <taxon>Rotaria</taxon>
    </lineage>
</organism>
<comment type="similarity">
    <text evidence="2 11">Belongs to the glycosyltransferase 10 family.</text>
</comment>
<evidence type="ECO:0000313" key="16">
    <source>
        <dbReference type="EMBL" id="CAF4252147.1"/>
    </source>
</evidence>
<proteinExistence type="inferred from homology"/>
<dbReference type="GO" id="GO:0046920">
    <property type="term" value="F:alpha-(1-&gt;3)-fucosyltransferase activity"/>
    <property type="evidence" value="ECO:0007669"/>
    <property type="project" value="TreeGrafter"/>
</dbReference>
<evidence type="ECO:0000256" key="10">
    <source>
        <dbReference type="ARBA" id="ARBA00060399"/>
    </source>
</evidence>
<keyword evidence="5 11" id="KW-0812">Transmembrane</keyword>
<sequence>MARLLPVKYILRQPCYIYIFLTTSSVLFVMHLKYQQISKEMPRKLGVSYASFQLDLGTGQSIANYFERKSQLMKRSPFKTVLPREFQRASNKTLFLIYAYTKHRQFCRKYNSESFCLSTCPFRNCQFTCDTSLIRRADAIIMFYSHLNYGKLFDLAVYRNPNQLWLLWHDEPYATAPVYNKFLFNWTMSYRLDSEVSVATYGVTHVRNESINQIVFAKWIDENYKNRHNEAVWFVSNCNSQKRLHFYGQLKQHFPISAFGKCINNQTNDSHKCVRGSQCELEKLSTSKFYLAFESTTLRRDYITEKFWRSLSLGAIPIVLGPKRQSYERIAPPNSFIYAQDYSDFITLAKHLNDVATNRQKYEKYHAWKINYETRYLSRDVEPIRFCELCYRLNKNKDRIWYSNVNKYFLEID</sequence>
<dbReference type="UniPathway" id="UPA00378"/>
<dbReference type="AlphaFoldDB" id="A0A820ETF7"/>
<dbReference type="InterPro" id="IPR038577">
    <property type="entry name" value="GT10-like_C_sf"/>
</dbReference>
<evidence type="ECO:0000313" key="17">
    <source>
        <dbReference type="Proteomes" id="UP000663842"/>
    </source>
</evidence>
<evidence type="ECO:0000313" key="14">
    <source>
        <dbReference type="EMBL" id="CAF2070737.1"/>
    </source>
</evidence>
<evidence type="ECO:0000313" key="15">
    <source>
        <dbReference type="EMBL" id="CAF4221855.1"/>
    </source>
</evidence>
<dbReference type="Gene3D" id="3.40.50.11660">
    <property type="entry name" value="Glycosyl transferase family 10, C-terminal domain"/>
    <property type="match status" value="1"/>
</dbReference>
<keyword evidence="4 11" id="KW-0808">Transferase</keyword>
<evidence type="ECO:0000256" key="7">
    <source>
        <dbReference type="ARBA" id="ARBA00022989"/>
    </source>
</evidence>
<evidence type="ECO:0000256" key="1">
    <source>
        <dbReference type="ARBA" id="ARBA00004922"/>
    </source>
</evidence>
<evidence type="ECO:0000256" key="9">
    <source>
        <dbReference type="ARBA" id="ARBA00023180"/>
    </source>
</evidence>
<evidence type="ECO:0000256" key="11">
    <source>
        <dbReference type="RuleBase" id="RU003832"/>
    </source>
</evidence>
<evidence type="ECO:0000313" key="18">
    <source>
        <dbReference type="Proteomes" id="UP000663866"/>
    </source>
</evidence>
<dbReference type="Proteomes" id="UP000663856">
    <property type="component" value="Unassembled WGS sequence"/>
</dbReference>
<dbReference type="FunFam" id="3.40.50.11660:FF:000002">
    <property type="entry name" value="Alpha-(1,3)-fucosyltransferase"/>
    <property type="match status" value="1"/>
</dbReference>
<dbReference type="PANTHER" id="PTHR11929">
    <property type="entry name" value="ALPHA- 1,3 -FUCOSYLTRANSFERASE"/>
    <property type="match status" value="1"/>
</dbReference>